<proteinExistence type="predicted"/>
<dbReference type="Proteomes" id="UP000182836">
    <property type="component" value="Unassembled WGS sequence"/>
</dbReference>
<accession>A0A1G8VTK0</accession>
<evidence type="ECO:0000313" key="1">
    <source>
        <dbReference type="EMBL" id="SDJ69362.1"/>
    </source>
</evidence>
<dbReference type="EMBL" id="FNED01000025">
    <property type="protein sequence ID" value="SDJ69362.1"/>
    <property type="molecule type" value="Genomic_DNA"/>
</dbReference>
<protein>
    <submittedName>
        <fullName evidence="1">Uncharacterized protein</fullName>
    </submittedName>
</protein>
<reference evidence="1 2" key="1">
    <citation type="submission" date="2016-10" db="EMBL/GenBank/DDBJ databases">
        <authorList>
            <person name="de Groot N.N."/>
        </authorList>
    </citation>
    <scope>NUCLEOTIDE SEQUENCE [LARGE SCALE GENOMIC DNA]</scope>
    <source>
        <strain evidence="1 2">DSM 2895</strain>
    </source>
</reference>
<evidence type="ECO:0000313" key="2">
    <source>
        <dbReference type="Proteomes" id="UP000182836"/>
    </source>
</evidence>
<organism evidence="1 2">
    <name type="scientific">Aneurinibacillus migulanus</name>
    <name type="common">Bacillus migulanus</name>
    <dbReference type="NCBI Taxonomy" id="47500"/>
    <lineage>
        <taxon>Bacteria</taxon>
        <taxon>Bacillati</taxon>
        <taxon>Bacillota</taxon>
        <taxon>Bacilli</taxon>
        <taxon>Bacillales</taxon>
        <taxon>Paenibacillaceae</taxon>
        <taxon>Aneurinibacillus group</taxon>
        <taxon>Aneurinibacillus</taxon>
    </lineage>
</organism>
<dbReference type="AlphaFoldDB" id="A0A1G8VTK0"/>
<sequence>MDTTINNINIYPFYFVIKQRREPSKNKLCLLINLNKIDQG</sequence>
<name>A0A1G8VTK0_ANEMI</name>
<gene>
    <name evidence="1" type="ORF">SAMN04487909_12552</name>
</gene>